<evidence type="ECO:0000313" key="3">
    <source>
        <dbReference type="Proteomes" id="UP000052012"/>
    </source>
</evidence>
<feature type="compositionally biased region" description="Basic and acidic residues" evidence="1">
    <location>
        <begin position="46"/>
        <end position="55"/>
    </location>
</feature>
<reference evidence="2 3" key="1">
    <citation type="journal article" date="2015" name="Genome Announc.">
        <title>Expanding the biotechnology potential of lactobacilli through comparative genomics of 213 strains and associated genera.</title>
        <authorList>
            <person name="Sun Z."/>
            <person name="Harris H.M."/>
            <person name="McCann A."/>
            <person name="Guo C."/>
            <person name="Argimon S."/>
            <person name="Zhang W."/>
            <person name="Yang X."/>
            <person name="Jeffery I.B."/>
            <person name="Cooney J.C."/>
            <person name="Kagawa T.F."/>
            <person name="Liu W."/>
            <person name="Song Y."/>
            <person name="Salvetti E."/>
            <person name="Wrobel A."/>
            <person name="Rasinkangas P."/>
            <person name="Parkhill J."/>
            <person name="Rea M.C."/>
            <person name="O'Sullivan O."/>
            <person name="Ritari J."/>
            <person name="Douillard F.P."/>
            <person name="Paul Ross R."/>
            <person name="Yang R."/>
            <person name="Briner A.E."/>
            <person name="Felis G.E."/>
            <person name="de Vos W.M."/>
            <person name="Barrangou R."/>
            <person name="Klaenhammer T.R."/>
            <person name="Caufield P.W."/>
            <person name="Cui Y."/>
            <person name="Zhang H."/>
            <person name="O'Toole P.W."/>
        </authorList>
    </citation>
    <scope>NUCLEOTIDE SEQUENCE [LARGE SCALE GENOMIC DNA]</scope>
    <source>
        <strain evidence="2 3">DSM 23829</strain>
    </source>
</reference>
<organism evidence="2 3">
    <name type="scientific">Apilactobacillus ozensis DSM 23829 = JCM 17196</name>
    <dbReference type="NCBI Taxonomy" id="1423781"/>
    <lineage>
        <taxon>Bacteria</taxon>
        <taxon>Bacillati</taxon>
        <taxon>Bacillota</taxon>
        <taxon>Bacilli</taxon>
        <taxon>Lactobacillales</taxon>
        <taxon>Lactobacillaceae</taxon>
        <taxon>Apilactobacillus</taxon>
    </lineage>
</organism>
<evidence type="ECO:0000256" key="1">
    <source>
        <dbReference type="SAM" id="MobiDB-lite"/>
    </source>
</evidence>
<gene>
    <name evidence="2" type="ORF">FD06_GL000271</name>
</gene>
<dbReference type="RefSeq" id="WP_054657847.1">
    <property type="nucleotide sequence ID" value="NZ_AYYQ01000006.1"/>
</dbReference>
<evidence type="ECO:0000313" key="2">
    <source>
        <dbReference type="EMBL" id="KRM69212.1"/>
    </source>
</evidence>
<dbReference type="STRING" id="1423781.FD06_GL000271"/>
<feature type="region of interest" description="Disordered" evidence="1">
    <location>
        <begin position="46"/>
        <end position="65"/>
    </location>
</feature>
<protein>
    <submittedName>
        <fullName evidence="2">Uncharacterized protein</fullName>
    </submittedName>
</protein>
<sequence>MDFYEKWIINNYKLFTDEILQVFLQTGDLSQDGYNQIKDKIKAEKQIEEQNKNTTDEPDNQADNQ</sequence>
<dbReference type="AlphaFoldDB" id="A0A0R2B2Q2"/>
<dbReference type="PATRIC" id="fig|1423781.4.peg.274"/>
<accession>A0A0R2B2Q2</accession>
<comment type="caution">
    <text evidence="2">The sequence shown here is derived from an EMBL/GenBank/DDBJ whole genome shotgun (WGS) entry which is preliminary data.</text>
</comment>
<keyword evidence="3" id="KW-1185">Reference proteome</keyword>
<dbReference type="EMBL" id="AYYQ01000006">
    <property type="protein sequence ID" value="KRM69212.1"/>
    <property type="molecule type" value="Genomic_DNA"/>
</dbReference>
<dbReference type="Proteomes" id="UP000052012">
    <property type="component" value="Unassembled WGS sequence"/>
</dbReference>
<proteinExistence type="predicted"/>
<name>A0A0R2B2Q2_9LACO</name>
<feature type="compositionally biased region" description="Acidic residues" evidence="1">
    <location>
        <begin position="56"/>
        <end position="65"/>
    </location>
</feature>